<dbReference type="Gene3D" id="3.40.50.11990">
    <property type="entry name" value="RNA polymerase II accessory factor, Cdc73 C-terminal domain"/>
    <property type="match status" value="1"/>
</dbReference>
<keyword evidence="9" id="KW-1185">Reference proteome</keyword>
<evidence type="ECO:0000259" key="6">
    <source>
        <dbReference type="Pfam" id="PF05179"/>
    </source>
</evidence>
<evidence type="ECO:0000259" key="7">
    <source>
        <dbReference type="Pfam" id="PF16050"/>
    </source>
</evidence>
<dbReference type="PANTHER" id="PTHR12466">
    <property type="entry name" value="CDC73 DOMAIN PROTEIN"/>
    <property type="match status" value="1"/>
</dbReference>
<evidence type="ECO:0000256" key="3">
    <source>
        <dbReference type="ARBA" id="ARBA00023163"/>
    </source>
</evidence>
<evidence type="ECO:0000313" key="8">
    <source>
        <dbReference type="EMBL" id="KAJ5077257.1"/>
    </source>
</evidence>
<dbReference type="PANTHER" id="PTHR12466:SF8">
    <property type="entry name" value="PARAFIBROMIN"/>
    <property type="match status" value="1"/>
</dbReference>
<dbReference type="GO" id="GO:0032968">
    <property type="term" value="P:positive regulation of transcription elongation by RNA polymerase II"/>
    <property type="evidence" value="ECO:0007669"/>
    <property type="project" value="TreeGrafter"/>
</dbReference>
<dbReference type="OrthoDB" id="2186602at2759"/>
<dbReference type="OMA" id="TECIDAN"/>
<dbReference type="Pfam" id="PF16050">
    <property type="entry name" value="CDC73_N"/>
    <property type="match status" value="1"/>
</dbReference>
<comment type="caution">
    <text evidence="8">The sequence shown here is derived from an EMBL/GenBank/DDBJ whole genome shotgun (WGS) entry which is preliminary data.</text>
</comment>
<evidence type="ECO:0000256" key="4">
    <source>
        <dbReference type="ARBA" id="ARBA00023242"/>
    </source>
</evidence>
<organism evidence="8 9">
    <name type="scientific">Anaeramoeba ignava</name>
    <name type="common">Anaerobic marine amoeba</name>
    <dbReference type="NCBI Taxonomy" id="1746090"/>
    <lineage>
        <taxon>Eukaryota</taxon>
        <taxon>Metamonada</taxon>
        <taxon>Anaeramoebidae</taxon>
        <taxon>Anaeramoeba</taxon>
    </lineage>
</organism>
<dbReference type="GO" id="GO:0000993">
    <property type="term" value="F:RNA polymerase II complex binding"/>
    <property type="evidence" value="ECO:0007669"/>
    <property type="project" value="TreeGrafter"/>
</dbReference>
<keyword evidence="3" id="KW-0804">Transcription</keyword>
<reference evidence="8" key="1">
    <citation type="submission" date="2022-10" db="EMBL/GenBank/DDBJ databases">
        <title>Novel sulphate-reducing endosymbionts in the free-living metamonad Anaeramoeba.</title>
        <authorList>
            <person name="Jerlstrom-Hultqvist J."/>
            <person name="Cepicka I."/>
            <person name="Gallot-Lavallee L."/>
            <person name="Salas-Leiva D."/>
            <person name="Curtis B.A."/>
            <person name="Zahonova K."/>
            <person name="Pipaliya S."/>
            <person name="Dacks J."/>
            <person name="Roger A.J."/>
        </authorList>
    </citation>
    <scope>NUCLEOTIDE SEQUENCE</scope>
    <source>
        <strain evidence="8">BMAN</strain>
    </source>
</reference>
<dbReference type="AlphaFoldDB" id="A0A9Q0LQS6"/>
<sequence>MSNLKNNENQDKKEDNTNQISLENMSKNQIKTLLSKRIATKRKTISGATTLETNEYKLFEKDREKVRIILAKEKHIETKETILLSKKKDFSNILEIVKRVEDEDSKMKNSIKKNSIKKNDHTINDPQSSIVLPGGFKIDPSKSTITPQSTKPKGSQMPIIIIPNTANCIINSTNAQKFLEQGKFVAPEDYIKNGGSIPKFGFIQIVRTRKQTKLHYQLCDDPKKINKRDWDRVVCVITSGAASQLKNFRWKKPVEIFNEVRGIYFGYEDIKPPILVDSWKVKKLTISKNKRHHDTTAVYDFWKEIDIFIQTKKPFMKEYIK</sequence>
<keyword evidence="4" id="KW-0539">Nucleus</keyword>
<feature type="domain" description="Cell division control protein 73 C-terminal" evidence="6">
    <location>
        <begin position="155"/>
        <end position="306"/>
    </location>
</feature>
<gene>
    <name evidence="8" type="ORF">M0811_00577</name>
</gene>
<dbReference type="EMBL" id="JAPDFW010000059">
    <property type="protein sequence ID" value="KAJ5077257.1"/>
    <property type="molecule type" value="Genomic_DNA"/>
</dbReference>
<dbReference type="GO" id="GO:0016593">
    <property type="term" value="C:Cdc73/Paf1 complex"/>
    <property type="evidence" value="ECO:0007669"/>
    <property type="project" value="InterPro"/>
</dbReference>
<dbReference type="Proteomes" id="UP001149090">
    <property type="component" value="Unassembled WGS sequence"/>
</dbReference>
<proteinExistence type="inferred from homology"/>
<comment type="similarity">
    <text evidence="2">Belongs to the CDC73 family.</text>
</comment>
<dbReference type="Pfam" id="PF05179">
    <property type="entry name" value="CDC73_C"/>
    <property type="match status" value="1"/>
</dbReference>
<evidence type="ECO:0000256" key="1">
    <source>
        <dbReference type="ARBA" id="ARBA00004123"/>
    </source>
</evidence>
<evidence type="ECO:0000256" key="5">
    <source>
        <dbReference type="SAM" id="MobiDB-lite"/>
    </source>
</evidence>
<dbReference type="InterPro" id="IPR038103">
    <property type="entry name" value="CDC73_C_sf"/>
</dbReference>
<protein>
    <submittedName>
        <fullName evidence="8">Cdc73 domain protein</fullName>
    </submittedName>
</protein>
<name>A0A9Q0LQS6_ANAIG</name>
<accession>A0A9Q0LQS6</accession>
<feature type="region of interest" description="Disordered" evidence="5">
    <location>
        <begin position="1"/>
        <end position="24"/>
    </location>
</feature>
<dbReference type="GO" id="GO:0006368">
    <property type="term" value="P:transcription elongation by RNA polymerase II"/>
    <property type="evidence" value="ECO:0007669"/>
    <property type="project" value="InterPro"/>
</dbReference>
<dbReference type="InterPro" id="IPR031336">
    <property type="entry name" value="CDC73_C"/>
</dbReference>
<dbReference type="InterPro" id="IPR007852">
    <property type="entry name" value="Cdc73/Parafibromin"/>
</dbReference>
<dbReference type="InterPro" id="IPR032041">
    <property type="entry name" value="Cdc73_N"/>
</dbReference>
<feature type="domain" description="Paf1 complex subunit Cdc73 N-terminal" evidence="7">
    <location>
        <begin position="9"/>
        <end position="119"/>
    </location>
</feature>
<comment type="subcellular location">
    <subcellularLocation>
        <location evidence="1">Nucleus</location>
    </subcellularLocation>
</comment>
<evidence type="ECO:0000313" key="9">
    <source>
        <dbReference type="Proteomes" id="UP001149090"/>
    </source>
</evidence>
<evidence type="ECO:0000256" key="2">
    <source>
        <dbReference type="ARBA" id="ARBA00010427"/>
    </source>
</evidence>